<organism evidence="6 7">
    <name type="scientific">Chitinophaga japonensis</name>
    <name type="common">Flexibacter japonensis</name>
    <dbReference type="NCBI Taxonomy" id="104662"/>
    <lineage>
        <taxon>Bacteria</taxon>
        <taxon>Pseudomonadati</taxon>
        <taxon>Bacteroidota</taxon>
        <taxon>Chitinophagia</taxon>
        <taxon>Chitinophagales</taxon>
        <taxon>Chitinophagaceae</taxon>
        <taxon>Chitinophaga</taxon>
    </lineage>
</organism>
<gene>
    <name evidence="6" type="ORF">LX66_4274</name>
</gene>
<dbReference type="GO" id="GO:0004553">
    <property type="term" value="F:hydrolase activity, hydrolyzing O-glycosyl compounds"/>
    <property type="evidence" value="ECO:0007669"/>
    <property type="project" value="InterPro"/>
</dbReference>
<keyword evidence="1 3" id="KW-0378">Hydrolase</keyword>
<comment type="caution">
    <text evidence="6">The sequence shown here is derived from an EMBL/GenBank/DDBJ whole genome shotgun (WGS) entry which is preliminary data.</text>
</comment>
<evidence type="ECO:0000256" key="3">
    <source>
        <dbReference type="RuleBase" id="RU361153"/>
    </source>
</evidence>
<reference evidence="6 7" key="1">
    <citation type="journal article" date="2013" name="Stand. Genomic Sci.">
        <title>Genomic Encyclopedia of Type Strains, Phase I: The one thousand microbial genomes (KMG-I) project.</title>
        <authorList>
            <person name="Kyrpides N.C."/>
            <person name="Woyke T."/>
            <person name="Eisen J.A."/>
            <person name="Garrity G."/>
            <person name="Lilburn T.G."/>
            <person name="Beck B.J."/>
            <person name="Whitman W.B."/>
            <person name="Hugenholtz P."/>
            <person name="Klenk H.P."/>
        </authorList>
    </citation>
    <scope>NUCLEOTIDE SEQUENCE [LARGE SCALE GENOMIC DNA]</scope>
    <source>
        <strain evidence="6 7">DSM 13484</strain>
    </source>
</reference>
<dbReference type="OrthoDB" id="9774262at2"/>
<keyword evidence="7" id="KW-1185">Reference proteome</keyword>
<proteinExistence type="inferred from homology"/>
<evidence type="ECO:0000256" key="1">
    <source>
        <dbReference type="ARBA" id="ARBA00022801"/>
    </source>
</evidence>
<dbReference type="Gene3D" id="3.20.20.80">
    <property type="entry name" value="Glycosidases"/>
    <property type="match status" value="1"/>
</dbReference>
<feature type="chain" id="PRO_5021851660" evidence="4">
    <location>
        <begin position="22"/>
        <end position="377"/>
    </location>
</feature>
<dbReference type="SUPFAM" id="SSF51445">
    <property type="entry name" value="(Trans)glycosidases"/>
    <property type="match status" value="1"/>
</dbReference>
<feature type="domain" description="Glycoside hydrolase family 5" evidence="5">
    <location>
        <begin position="146"/>
        <end position="301"/>
    </location>
</feature>
<evidence type="ECO:0000313" key="6">
    <source>
        <dbReference type="EMBL" id="TWI87006.1"/>
    </source>
</evidence>
<dbReference type="AlphaFoldDB" id="A0A562T2G0"/>
<dbReference type="InterPro" id="IPR017853">
    <property type="entry name" value="GH"/>
</dbReference>
<feature type="signal peptide" evidence="4">
    <location>
        <begin position="1"/>
        <end position="21"/>
    </location>
</feature>
<protein>
    <submittedName>
        <fullName evidence="6">Cellulase (Glycosyl hydrolase family 5)</fullName>
    </submittedName>
</protein>
<keyword evidence="2 3" id="KW-0326">Glycosidase</keyword>
<dbReference type="InterPro" id="IPR001547">
    <property type="entry name" value="Glyco_hydro_5"/>
</dbReference>
<keyword evidence="4" id="KW-0732">Signal</keyword>
<dbReference type="Pfam" id="PF00150">
    <property type="entry name" value="Cellulase"/>
    <property type="match status" value="1"/>
</dbReference>
<accession>A0A562T2G0</accession>
<sequence length="377" mass="43208">MRKLLFFLLLAFIVSTGYVHAQPGKGRDIWTREQARRWYAQQPWLVGCNFIPGTAINQLEMWQASSFDTATIDRELGWAAGLGMNTARVYLHDLLHQQDAAGFLTRMDIFLQIAARHGIKPLFVLFDSCWDPFPKTGKQRAPTPHVHNSGWVQNPGYAALKDPAQYPRLEAYVKAVVGRFANDERVLGWDIWNEPDNTNNSSYGKRELPDKTRYVLPLLQQAFAWARAANPSQPLTSGVWQGNWASDAQLKPIEKVQLEQSDIISFHNYESPQRLEECLQWLQRYERPILCTEYMARGNGSTFAGSLPVLKKYHAGAYNWGLVDGKTQTIYAWDSWRKKYTAKPALWFHDIFHTDGRPYDPGEVDLIKKMTEAGSKR</sequence>
<dbReference type="GO" id="GO:0000272">
    <property type="term" value="P:polysaccharide catabolic process"/>
    <property type="evidence" value="ECO:0007669"/>
    <property type="project" value="InterPro"/>
</dbReference>
<evidence type="ECO:0000313" key="7">
    <source>
        <dbReference type="Proteomes" id="UP000316778"/>
    </source>
</evidence>
<dbReference type="EMBL" id="VLLG01000004">
    <property type="protein sequence ID" value="TWI87006.1"/>
    <property type="molecule type" value="Genomic_DNA"/>
</dbReference>
<dbReference type="RefSeq" id="WP_145717253.1">
    <property type="nucleotide sequence ID" value="NZ_BAAAFY010000004.1"/>
</dbReference>
<name>A0A562T2G0_CHIJA</name>
<evidence type="ECO:0000256" key="2">
    <source>
        <dbReference type="ARBA" id="ARBA00023295"/>
    </source>
</evidence>
<comment type="similarity">
    <text evidence="3">Belongs to the glycosyl hydrolase 5 (cellulase A) family.</text>
</comment>
<evidence type="ECO:0000256" key="4">
    <source>
        <dbReference type="SAM" id="SignalP"/>
    </source>
</evidence>
<evidence type="ECO:0000259" key="5">
    <source>
        <dbReference type="Pfam" id="PF00150"/>
    </source>
</evidence>
<dbReference type="Proteomes" id="UP000316778">
    <property type="component" value="Unassembled WGS sequence"/>
</dbReference>